<sequence>MSASSRDGRSHTMRSLYAARAGFPATGHHLKRHRLSKMAIEDLKWWLERLNSPFLGITFRDPGPIHTRWDIMHPSHRCAAGYSRGIQQNDILRRIVNVMQDYHIWLSPTYVNTHNNLQLGTGRRAVFDPRTKLLPYPPSVPYGLEPYVKTRLAIMNCLYGTQSWKKRIKLYRYIQ</sequence>
<keyword evidence="2" id="KW-1185">Reference proteome</keyword>
<dbReference type="Proteomes" id="UP000054007">
    <property type="component" value="Unassembled WGS sequence"/>
</dbReference>
<evidence type="ECO:0000313" key="2">
    <source>
        <dbReference type="Proteomes" id="UP000054007"/>
    </source>
</evidence>
<organism evidence="1 2">
    <name type="scientific">Cylindrobasidium torrendii FP15055 ss-10</name>
    <dbReference type="NCBI Taxonomy" id="1314674"/>
    <lineage>
        <taxon>Eukaryota</taxon>
        <taxon>Fungi</taxon>
        <taxon>Dikarya</taxon>
        <taxon>Basidiomycota</taxon>
        <taxon>Agaricomycotina</taxon>
        <taxon>Agaricomycetes</taxon>
        <taxon>Agaricomycetidae</taxon>
        <taxon>Agaricales</taxon>
        <taxon>Marasmiineae</taxon>
        <taxon>Physalacriaceae</taxon>
        <taxon>Cylindrobasidium</taxon>
    </lineage>
</organism>
<dbReference type="OrthoDB" id="3255824at2759"/>
<gene>
    <name evidence="1" type="ORF">CYLTODRAFT_460027</name>
</gene>
<name>A0A0D7ASC0_9AGAR</name>
<evidence type="ECO:0000313" key="1">
    <source>
        <dbReference type="EMBL" id="KIY61243.1"/>
    </source>
</evidence>
<dbReference type="STRING" id="1314674.A0A0D7ASC0"/>
<protein>
    <submittedName>
        <fullName evidence="1">Uncharacterized protein</fullName>
    </submittedName>
</protein>
<proteinExistence type="predicted"/>
<reference evidence="1 2" key="1">
    <citation type="journal article" date="2015" name="Fungal Genet. Biol.">
        <title>Evolution of novel wood decay mechanisms in Agaricales revealed by the genome sequences of Fistulina hepatica and Cylindrobasidium torrendii.</title>
        <authorList>
            <person name="Floudas D."/>
            <person name="Held B.W."/>
            <person name="Riley R."/>
            <person name="Nagy L.G."/>
            <person name="Koehler G."/>
            <person name="Ransdell A.S."/>
            <person name="Younus H."/>
            <person name="Chow J."/>
            <person name="Chiniquy J."/>
            <person name="Lipzen A."/>
            <person name="Tritt A."/>
            <person name="Sun H."/>
            <person name="Haridas S."/>
            <person name="LaButti K."/>
            <person name="Ohm R.A."/>
            <person name="Kues U."/>
            <person name="Blanchette R.A."/>
            <person name="Grigoriev I.V."/>
            <person name="Minto R.E."/>
            <person name="Hibbett D.S."/>
        </authorList>
    </citation>
    <scope>NUCLEOTIDE SEQUENCE [LARGE SCALE GENOMIC DNA]</scope>
    <source>
        <strain evidence="1 2">FP15055 ss-10</strain>
    </source>
</reference>
<dbReference type="EMBL" id="KN881000">
    <property type="protein sequence ID" value="KIY61243.1"/>
    <property type="molecule type" value="Genomic_DNA"/>
</dbReference>
<accession>A0A0D7ASC0</accession>
<dbReference type="AlphaFoldDB" id="A0A0D7ASC0"/>